<reference evidence="1" key="1">
    <citation type="submission" date="2020-08" db="EMBL/GenBank/DDBJ databases">
        <title>Genomic Encyclopedia of Type Strains, Phase IV (KMG-V): Genome sequencing to study the core and pangenomes of soil and plant-associated prokaryotes.</title>
        <authorList>
            <person name="Whitman W."/>
        </authorList>
    </citation>
    <scope>NUCLEOTIDE SEQUENCE</scope>
    <source>
        <strain evidence="1">M8UP15</strain>
    </source>
</reference>
<keyword evidence="2" id="KW-1185">Reference proteome</keyword>
<proteinExistence type="predicted"/>
<accession>A0ACC5NXI2</accession>
<organism evidence="1 2">
    <name type="scientific">Tunturiibacter gelidiferens</name>
    <dbReference type="NCBI Taxonomy" id="3069689"/>
    <lineage>
        <taxon>Bacteria</taxon>
        <taxon>Pseudomonadati</taxon>
        <taxon>Acidobacteriota</taxon>
        <taxon>Terriglobia</taxon>
        <taxon>Terriglobales</taxon>
        <taxon>Acidobacteriaceae</taxon>
        <taxon>Tunturiibacter</taxon>
    </lineage>
</organism>
<sequence>MTAKTKAKTKAKAKTKPKAQAEAMRDKANEIEGLAEGFLAMLANERGASEHTVRAYAREVRSFAAYLGETLGKDAKVGSVEHLHIRAYLGVLYERGLTKASAARALAAVRSWFKWLAKEGKVAQNPALLVSTPKLPKHLPRVPSMEEVNRVLNSLDGSTEKRAGGMGGVISDPSQRVGKTGRLDGRGDSDEGDASAWPERDRVIFELLYGCGIRNSELVGLNMGSVKWRDDAVLVRGKGRKERLVPLGDEAAVALRAYLPLREAKLVVAGKGALVHDGPLVMNLRMRGDCRLTTRSVGRIVKAIALSRGLAADVHPHTLRHAFGTHMLEEGADLRAIQEMLGHERLSTTQRYTQLTVGQVQKVYDETHPRAK</sequence>
<protein>
    <submittedName>
        <fullName evidence="1">Integrase/recombinase XerC</fullName>
    </submittedName>
</protein>
<evidence type="ECO:0000313" key="1">
    <source>
        <dbReference type="EMBL" id="MBB5339308.1"/>
    </source>
</evidence>
<comment type="caution">
    <text evidence="1">The sequence shown here is derived from an EMBL/GenBank/DDBJ whole genome shotgun (WGS) entry which is preliminary data.</text>
</comment>
<dbReference type="Proteomes" id="UP000569005">
    <property type="component" value="Unassembled WGS sequence"/>
</dbReference>
<evidence type="ECO:0000313" key="2">
    <source>
        <dbReference type="Proteomes" id="UP000569005"/>
    </source>
</evidence>
<dbReference type="EMBL" id="JACHEA010000001">
    <property type="protein sequence ID" value="MBB5339308.1"/>
    <property type="molecule type" value="Genomic_DNA"/>
</dbReference>
<name>A0ACC5NXI2_9BACT</name>
<gene>
    <name evidence="1" type="ORF">HDF13_001641</name>
</gene>